<accession>X1J1I3</accession>
<comment type="caution">
    <text evidence="1">The sequence shown here is derived from an EMBL/GenBank/DDBJ whole genome shotgun (WGS) entry which is preliminary data.</text>
</comment>
<gene>
    <name evidence="1" type="ORF">S03H2_47504</name>
</gene>
<dbReference type="AlphaFoldDB" id="X1J1I3"/>
<name>X1J1I3_9ZZZZ</name>
<organism evidence="1">
    <name type="scientific">marine sediment metagenome</name>
    <dbReference type="NCBI Taxonomy" id="412755"/>
    <lineage>
        <taxon>unclassified sequences</taxon>
        <taxon>metagenomes</taxon>
        <taxon>ecological metagenomes</taxon>
    </lineage>
</organism>
<feature type="non-terminal residue" evidence="1">
    <location>
        <position position="1"/>
    </location>
</feature>
<protein>
    <submittedName>
        <fullName evidence="1">Uncharacterized protein</fullName>
    </submittedName>
</protein>
<evidence type="ECO:0000313" key="1">
    <source>
        <dbReference type="EMBL" id="GAH72224.1"/>
    </source>
</evidence>
<reference evidence="1" key="1">
    <citation type="journal article" date="2014" name="Front. Microbiol.">
        <title>High frequency of phylogenetically diverse reductive dehalogenase-homologous genes in deep subseafloor sedimentary metagenomes.</title>
        <authorList>
            <person name="Kawai M."/>
            <person name="Futagami T."/>
            <person name="Toyoda A."/>
            <person name="Takaki Y."/>
            <person name="Nishi S."/>
            <person name="Hori S."/>
            <person name="Arai W."/>
            <person name="Tsubouchi T."/>
            <person name="Morono Y."/>
            <person name="Uchiyama I."/>
            <person name="Ito T."/>
            <person name="Fujiyama A."/>
            <person name="Inagaki F."/>
            <person name="Takami H."/>
        </authorList>
    </citation>
    <scope>NUCLEOTIDE SEQUENCE</scope>
    <source>
        <strain evidence="1">Expedition CK06-06</strain>
    </source>
</reference>
<proteinExistence type="predicted"/>
<dbReference type="EMBL" id="BARU01029893">
    <property type="protein sequence ID" value="GAH72224.1"/>
    <property type="molecule type" value="Genomic_DNA"/>
</dbReference>
<sequence length="31" mass="3884">TEEVFWGEFPYKEMILRRPPRKKEIFSLENI</sequence>